<dbReference type="CDD" id="cd07377">
    <property type="entry name" value="WHTH_GntR"/>
    <property type="match status" value="1"/>
</dbReference>
<dbReference type="PANTHER" id="PTHR44846:SF1">
    <property type="entry name" value="MANNOSYL-D-GLYCERATE TRANSPORT_METABOLISM SYSTEM REPRESSOR MNGR-RELATED"/>
    <property type="match status" value="1"/>
</dbReference>
<accession>A0A943TB00</accession>
<keyword evidence="1" id="KW-0805">Transcription regulation</keyword>
<dbReference type="SUPFAM" id="SSF64288">
    <property type="entry name" value="Chorismate lyase-like"/>
    <property type="match status" value="1"/>
</dbReference>
<dbReference type="Pfam" id="PF00392">
    <property type="entry name" value="GntR"/>
    <property type="match status" value="1"/>
</dbReference>
<dbReference type="Gene3D" id="1.10.10.10">
    <property type="entry name" value="Winged helix-like DNA-binding domain superfamily/Winged helix DNA-binding domain"/>
    <property type="match status" value="1"/>
</dbReference>
<dbReference type="PROSITE" id="PS50949">
    <property type="entry name" value="HTH_GNTR"/>
    <property type="match status" value="1"/>
</dbReference>
<dbReference type="InterPro" id="IPR000524">
    <property type="entry name" value="Tscrpt_reg_HTH_GntR"/>
</dbReference>
<gene>
    <name evidence="6" type="ORF">KH265_07570</name>
</gene>
<dbReference type="Pfam" id="PF07702">
    <property type="entry name" value="UTRA"/>
    <property type="match status" value="1"/>
</dbReference>
<dbReference type="GO" id="GO:0003677">
    <property type="term" value="F:DNA binding"/>
    <property type="evidence" value="ECO:0007669"/>
    <property type="project" value="UniProtKB-KW"/>
</dbReference>
<evidence type="ECO:0000259" key="5">
    <source>
        <dbReference type="PROSITE" id="PS50949"/>
    </source>
</evidence>
<proteinExistence type="predicted"/>
<organism evidence="6 7">
    <name type="scientific">Rothia mucilaginosa</name>
    <dbReference type="NCBI Taxonomy" id="43675"/>
    <lineage>
        <taxon>Bacteria</taxon>
        <taxon>Bacillati</taxon>
        <taxon>Actinomycetota</taxon>
        <taxon>Actinomycetes</taxon>
        <taxon>Micrococcales</taxon>
        <taxon>Micrococcaceae</taxon>
        <taxon>Rothia</taxon>
    </lineage>
</organism>
<evidence type="ECO:0000313" key="6">
    <source>
        <dbReference type="EMBL" id="MBS6635489.1"/>
    </source>
</evidence>
<dbReference type="InterPro" id="IPR036390">
    <property type="entry name" value="WH_DNA-bd_sf"/>
</dbReference>
<dbReference type="InterPro" id="IPR011663">
    <property type="entry name" value="UTRA"/>
</dbReference>
<feature type="domain" description="HTH gntR-type" evidence="5">
    <location>
        <begin position="45"/>
        <end position="112"/>
    </location>
</feature>
<dbReference type="PRINTS" id="PR00035">
    <property type="entry name" value="HTHGNTR"/>
</dbReference>
<dbReference type="InterPro" id="IPR028978">
    <property type="entry name" value="Chorismate_lyase_/UTRA_dom_sf"/>
</dbReference>
<evidence type="ECO:0000256" key="2">
    <source>
        <dbReference type="ARBA" id="ARBA00023125"/>
    </source>
</evidence>
<evidence type="ECO:0000256" key="1">
    <source>
        <dbReference type="ARBA" id="ARBA00023015"/>
    </source>
</evidence>
<dbReference type="AlphaFoldDB" id="A0A943TB00"/>
<comment type="caution">
    <text evidence="6">The sequence shown here is derived from an EMBL/GenBank/DDBJ whole genome shotgun (WGS) entry which is preliminary data.</text>
</comment>
<keyword evidence="2" id="KW-0238">DNA-binding</keyword>
<sequence>MNSHSSHTPEPTAHSLSADAQAAVQNPLSTSPTGSQTYELPPIPGPKYEQVIHYLEQRYIIPGKPGDKLPTERTIQQNFGVSRQTVRSALKVLIERGLLYNVQGSGTYVAERSEATYIPRVDTFADDMRRRGFEGSTRMIATRWVDATEEISTRLSVPVGESVLFVRRLRLADHEVIGFERSYFVKEAASSILDSMMAGLSGSSSSLDQLADTPNAIKHARVRTSAALFTDADAEAFNQQVPVGEAAFKVCATGYTKEGTPVEYAETLYLANHYFYEQLL</sequence>
<dbReference type="SMART" id="SM00345">
    <property type="entry name" value="HTH_GNTR"/>
    <property type="match status" value="1"/>
</dbReference>
<dbReference type="InterPro" id="IPR036388">
    <property type="entry name" value="WH-like_DNA-bd_sf"/>
</dbReference>
<feature type="compositionally biased region" description="Polar residues" evidence="4">
    <location>
        <begin position="24"/>
        <end position="38"/>
    </location>
</feature>
<dbReference type="GO" id="GO:0003700">
    <property type="term" value="F:DNA-binding transcription factor activity"/>
    <property type="evidence" value="ECO:0007669"/>
    <property type="project" value="InterPro"/>
</dbReference>
<name>A0A943TB00_9MICC</name>
<reference evidence="6" key="1">
    <citation type="submission" date="2021-02" db="EMBL/GenBank/DDBJ databases">
        <title>Infant gut strain persistence is associated with maternal origin, phylogeny, and functional potential including surface adhesion and iron acquisition.</title>
        <authorList>
            <person name="Lou Y.C."/>
        </authorList>
    </citation>
    <scope>NUCLEOTIDE SEQUENCE</scope>
    <source>
        <strain evidence="6">L1_008_092G1_dasL1_008_092G1_concoct_16</strain>
    </source>
</reference>
<keyword evidence="3" id="KW-0804">Transcription</keyword>
<dbReference type="PANTHER" id="PTHR44846">
    <property type="entry name" value="MANNOSYL-D-GLYCERATE TRANSPORT/METABOLISM SYSTEM REPRESSOR MNGR-RELATED"/>
    <property type="match status" value="1"/>
</dbReference>
<dbReference type="EMBL" id="JAGZXI010000011">
    <property type="protein sequence ID" value="MBS6635489.1"/>
    <property type="molecule type" value="Genomic_DNA"/>
</dbReference>
<dbReference type="GO" id="GO:0045892">
    <property type="term" value="P:negative regulation of DNA-templated transcription"/>
    <property type="evidence" value="ECO:0007669"/>
    <property type="project" value="TreeGrafter"/>
</dbReference>
<evidence type="ECO:0000313" key="7">
    <source>
        <dbReference type="Proteomes" id="UP000739069"/>
    </source>
</evidence>
<feature type="region of interest" description="Disordered" evidence="4">
    <location>
        <begin position="24"/>
        <end position="43"/>
    </location>
</feature>
<dbReference type="Proteomes" id="UP000739069">
    <property type="component" value="Unassembled WGS sequence"/>
</dbReference>
<protein>
    <submittedName>
        <fullName evidence="6">GntR family transcriptional regulator</fullName>
    </submittedName>
</protein>
<evidence type="ECO:0000256" key="3">
    <source>
        <dbReference type="ARBA" id="ARBA00023163"/>
    </source>
</evidence>
<dbReference type="Gene3D" id="3.40.1410.10">
    <property type="entry name" value="Chorismate lyase-like"/>
    <property type="match status" value="1"/>
</dbReference>
<dbReference type="SMART" id="SM00866">
    <property type="entry name" value="UTRA"/>
    <property type="match status" value="1"/>
</dbReference>
<dbReference type="InterPro" id="IPR050679">
    <property type="entry name" value="Bact_HTH_transcr_reg"/>
</dbReference>
<dbReference type="RefSeq" id="WP_204861939.1">
    <property type="nucleotide sequence ID" value="NZ_CABFLY010000003.1"/>
</dbReference>
<dbReference type="SUPFAM" id="SSF46785">
    <property type="entry name" value="Winged helix' DNA-binding domain"/>
    <property type="match status" value="1"/>
</dbReference>
<evidence type="ECO:0000256" key="4">
    <source>
        <dbReference type="SAM" id="MobiDB-lite"/>
    </source>
</evidence>